<evidence type="ECO:0000313" key="3">
    <source>
        <dbReference type="EMBL" id="KMO41737.1"/>
    </source>
</evidence>
<accession>A0A0J6T776</accession>
<dbReference type="CDD" id="cd00293">
    <property type="entry name" value="USP-like"/>
    <property type="match status" value="1"/>
</dbReference>
<keyword evidence="4" id="KW-1185">Reference proteome</keyword>
<evidence type="ECO:0000256" key="1">
    <source>
        <dbReference type="ARBA" id="ARBA00008791"/>
    </source>
</evidence>
<dbReference type="Pfam" id="PF00582">
    <property type="entry name" value="Usp"/>
    <property type="match status" value="2"/>
</dbReference>
<gene>
    <name evidence="3" type="ORF">VQ03_12260</name>
</gene>
<dbReference type="Proteomes" id="UP000036449">
    <property type="component" value="Unassembled WGS sequence"/>
</dbReference>
<comment type="similarity">
    <text evidence="1">Belongs to the universal stress protein A family.</text>
</comment>
<comment type="caution">
    <text evidence="3">The sequence shown here is derived from an EMBL/GenBank/DDBJ whole genome shotgun (WGS) entry which is preliminary data.</text>
</comment>
<dbReference type="AlphaFoldDB" id="A0A0J6T776"/>
<dbReference type="PANTHER" id="PTHR46268">
    <property type="entry name" value="STRESS RESPONSE PROTEIN NHAX"/>
    <property type="match status" value="1"/>
</dbReference>
<dbReference type="SUPFAM" id="SSF52402">
    <property type="entry name" value="Adenine nucleotide alpha hydrolases-like"/>
    <property type="match status" value="2"/>
</dbReference>
<dbReference type="EMBL" id="LABZ01000078">
    <property type="protein sequence ID" value="KMO41737.1"/>
    <property type="molecule type" value="Genomic_DNA"/>
</dbReference>
<protein>
    <submittedName>
        <fullName evidence="3">Universal stress protein UspA</fullName>
    </submittedName>
</protein>
<reference evidence="3 4" key="1">
    <citation type="submission" date="2015-03" db="EMBL/GenBank/DDBJ databases">
        <title>Genome sequencing of Methylobacterium tarhaniae DSM 25844.</title>
        <authorList>
            <person name="Chaudhry V."/>
            <person name="Patil P.B."/>
        </authorList>
    </citation>
    <scope>NUCLEOTIDE SEQUENCE [LARGE SCALE GENOMIC DNA]</scope>
    <source>
        <strain evidence="3 4">DSM 25844</strain>
    </source>
</reference>
<dbReference type="Gene3D" id="3.40.50.12370">
    <property type="match status" value="1"/>
</dbReference>
<name>A0A0J6T776_9HYPH</name>
<organism evidence="3 4">
    <name type="scientific">Methylobacterium tarhaniae</name>
    <dbReference type="NCBI Taxonomy" id="1187852"/>
    <lineage>
        <taxon>Bacteria</taxon>
        <taxon>Pseudomonadati</taxon>
        <taxon>Pseudomonadota</taxon>
        <taxon>Alphaproteobacteria</taxon>
        <taxon>Hyphomicrobiales</taxon>
        <taxon>Methylobacteriaceae</taxon>
        <taxon>Methylobacterium</taxon>
    </lineage>
</organism>
<evidence type="ECO:0000259" key="2">
    <source>
        <dbReference type="Pfam" id="PF00582"/>
    </source>
</evidence>
<dbReference type="InterPro" id="IPR006016">
    <property type="entry name" value="UspA"/>
</dbReference>
<dbReference type="RefSeq" id="WP_048451150.1">
    <property type="nucleotide sequence ID" value="NZ_JBNNPJ010000198.1"/>
</dbReference>
<proteinExistence type="inferred from homology"/>
<evidence type="ECO:0000313" key="4">
    <source>
        <dbReference type="Proteomes" id="UP000036449"/>
    </source>
</evidence>
<sequence length="271" mass="28159">MTLTSILVSVDLGPACADRVQLAAGLAAAHAARLVGVAACPVPVIVPAGDGIAAERLSDAEEHRARERLAAAEALFEREAGSVAKRAWHGKLALPLAMTAEQARGADLVIVGRHGPADGDPGPMGVSPGALLMEAGRPVLVAPPGLERLVPKRVVVAWKDTSEARRAVHDALPLLAGAERVCVVAVGSDAHRGGAEATAQYLSGHGLTATAHLLPNPVLSVADELLRVCEREGADLLVMGAYGHSRLREWVFGGVTRDILRTARLCCLMSH</sequence>
<dbReference type="PANTHER" id="PTHR46268:SF15">
    <property type="entry name" value="UNIVERSAL STRESS PROTEIN HP_0031"/>
    <property type="match status" value="1"/>
</dbReference>
<feature type="domain" description="UspA" evidence="2">
    <location>
        <begin position="220"/>
        <end position="264"/>
    </location>
</feature>
<dbReference type="PATRIC" id="fig|1187852.3.peg.6389"/>
<dbReference type="OrthoDB" id="9804721at2"/>
<feature type="domain" description="UspA" evidence="2">
    <location>
        <begin position="5"/>
        <end position="141"/>
    </location>
</feature>